<sequence>MATGHLSNRGPTYRHPEEYIPLRLLYIRPADAVPSSESYESFIHRQRAEGEQREQREEIEENAPKPTPEPSFWFNWKLWALGLLAVCTFVTAVVLPIEIHLMNRYPDYSPLSYTLQTAYSGVNFFDAWDFGNGTEATNGFTNYVTREGAVWSNLTYATPEQAIIKVLAQDETGLAGRPTVKLLSKQRYTQGLFIFDIEHVPYGCGTWPAIWTSDPDPNVWPSRGEIDIVEAVNQGNKGVQMALHTTKGCQMRKVKRKQSGKILSTNCLNSTNNNMGCAVSGPTDSYGEAVNRNGGGIYAMEWRSAGIRMWFFPRDKIPHNVQAALGLSQRSNKDVKPDPSQWDEATADFPSTSCDIDRHFRDHRIIINISLCGDWAGAQSVYADEYGCPGTCSHYVSGTPEAFKEAYWAINSIRVYTGI</sequence>
<dbReference type="InterPro" id="IPR050546">
    <property type="entry name" value="Glycosyl_Hydrlase_16"/>
</dbReference>
<organism evidence="4 5">
    <name type="scientific">Orbilia brochopaga</name>
    <dbReference type="NCBI Taxonomy" id="3140254"/>
    <lineage>
        <taxon>Eukaryota</taxon>
        <taxon>Fungi</taxon>
        <taxon>Dikarya</taxon>
        <taxon>Ascomycota</taxon>
        <taxon>Pezizomycotina</taxon>
        <taxon>Orbiliomycetes</taxon>
        <taxon>Orbiliales</taxon>
        <taxon>Orbiliaceae</taxon>
        <taxon>Orbilia</taxon>
    </lineage>
</organism>
<evidence type="ECO:0000313" key="5">
    <source>
        <dbReference type="Proteomes" id="UP001375240"/>
    </source>
</evidence>
<proteinExistence type="predicted"/>
<feature type="compositionally biased region" description="Basic and acidic residues" evidence="1">
    <location>
        <begin position="42"/>
        <end position="56"/>
    </location>
</feature>
<feature type="region of interest" description="Disordered" evidence="1">
    <location>
        <begin position="37"/>
        <end position="67"/>
    </location>
</feature>
<evidence type="ECO:0000313" key="4">
    <source>
        <dbReference type="EMBL" id="KAK6346922.1"/>
    </source>
</evidence>
<dbReference type="PANTHER" id="PTHR10963">
    <property type="entry name" value="GLYCOSYL HYDROLASE-RELATED"/>
    <property type="match status" value="1"/>
</dbReference>
<dbReference type="AlphaFoldDB" id="A0AAV9UU86"/>
<feature type="transmembrane region" description="Helical" evidence="2">
    <location>
        <begin position="78"/>
        <end position="97"/>
    </location>
</feature>
<evidence type="ECO:0000259" key="3">
    <source>
        <dbReference type="PROSITE" id="PS51762"/>
    </source>
</evidence>
<dbReference type="InterPro" id="IPR013320">
    <property type="entry name" value="ConA-like_dom_sf"/>
</dbReference>
<reference evidence="4 5" key="1">
    <citation type="submission" date="2019-10" db="EMBL/GenBank/DDBJ databases">
        <authorList>
            <person name="Palmer J.M."/>
        </authorList>
    </citation>
    <scope>NUCLEOTIDE SEQUENCE [LARGE SCALE GENOMIC DNA]</scope>
    <source>
        <strain evidence="4 5">TWF696</strain>
    </source>
</reference>
<keyword evidence="2" id="KW-0472">Membrane</keyword>
<dbReference type="CDD" id="cd02181">
    <property type="entry name" value="GH16_fungal_Lam16A_glucanase"/>
    <property type="match status" value="1"/>
</dbReference>
<evidence type="ECO:0000256" key="2">
    <source>
        <dbReference type="SAM" id="Phobius"/>
    </source>
</evidence>
<dbReference type="SUPFAM" id="SSF49899">
    <property type="entry name" value="Concanavalin A-like lectins/glucanases"/>
    <property type="match status" value="1"/>
</dbReference>
<keyword evidence="2" id="KW-1133">Transmembrane helix</keyword>
<dbReference type="InterPro" id="IPR000757">
    <property type="entry name" value="Beta-glucanase-like"/>
</dbReference>
<dbReference type="PANTHER" id="PTHR10963:SF42">
    <property type="entry name" value="PUTATIVE (AFU_ORTHOLOGUE AFUA_5G02280)-RELATED"/>
    <property type="match status" value="1"/>
</dbReference>
<comment type="caution">
    <text evidence="4">The sequence shown here is derived from an EMBL/GenBank/DDBJ whole genome shotgun (WGS) entry which is preliminary data.</text>
</comment>
<accession>A0AAV9UU86</accession>
<dbReference type="PROSITE" id="PS51762">
    <property type="entry name" value="GH16_2"/>
    <property type="match status" value="1"/>
</dbReference>
<evidence type="ECO:0000256" key="1">
    <source>
        <dbReference type="SAM" id="MobiDB-lite"/>
    </source>
</evidence>
<feature type="domain" description="GH16" evidence="3">
    <location>
        <begin position="106"/>
        <end position="384"/>
    </location>
</feature>
<dbReference type="Gene3D" id="2.60.120.200">
    <property type="match status" value="1"/>
</dbReference>
<dbReference type="Pfam" id="PF26113">
    <property type="entry name" value="GH16_XgeA"/>
    <property type="match status" value="1"/>
</dbReference>
<name>A0AAV9UU86_9PEZI</name>
<keyword evidence="2" id="KW-0812">Transmembrane</keyword>
<dbReference type="GO" id="GO:0004553">
    <property type="term" value="F:hydrolase activity, hydrolyzing O-glycosyl compounds"/>
    <property type="evidence" value="ECO:0007669"/>
    <property type="project" value="InterPro"/>
</dbReference>
<protein>
    <recommendedName>
        <fullName evidence="3">GH16 domain-containing protein</fullName>
    </recommendedName>
</protein>
<dbReference type="GO" id="GO:0009251">
    <property type="term" value="P:glucan catabolic process"/>
    <property type="evidence" value="ECO:0007669"/>
    <property type="project" value="TreeGrafter"/>
</dbReference>
<keyword evidence="5" id="KW-1185">Reference proteome</keyword>
<dbReference type="EMBL" id="JAVHNQ010000005">
    <property type="protein sequence ID" value="KAK6346922.1"/>
    <property type="molecule type" value="Genomic_DNA"/>
</dbReference>
<dbReference type="Proteomes" id="UP001375240">
    <property type="component" value="Unassembled WGS sequence"/>
</dbReference>
<gene>
    <name evidence="4" type="ORF">TWF696_007022</name>
</gene>